<evidence type="ECO:0000256" key="4">
    <source>
        <dbReference type="ARBA" id="ARBA00023136"/>
    </source>
</evidence>
<evidence type="ECO:0000256" key="3">
    <source>
        <dbReference type="ARBA" id="ARBA00022989"/>
    </source>
</evidence>
<dbReference type="PROSITE" id="PS50262">
    <property type="entry name" value="G_PROTEIN_RECEP_F1_2"/>
    <property type="match status" value="1"/>
</dbReference>
<evidence type="ECO:0000313" key="8">
    <source>
        <dbReference type="WBParaSite" id="PDA_v2.g28678.t1"/>
    </source>
</evidence>
<keyword evidence="2 5" id="KW-0812">Transmembrane</keyword>
<feature type="transmembrane region" description="Helical" evidence="5">
    <location>
        <begin position="176"/>
        <end position="197"/>
    </location>
</feature>
<proteinExistence type="predicted"/>
<dbReference type="CDD" id="cd00637">
    <property type="entry name" value="7tm_classA_rhodopsin-like"/>
    <property type="match status" value="1"/>
</dbReference>
<reference evidence="8" key="1">
    <citation type="submission" date="2022-11" db="UniProtKB">
        <authorList>
            <consortium name="WormBaseParasite"/>
        </authorList>
    </citation>
    <scope>IDENTIFICATION</scope>
</reference>
<name>A0A914QGQ5_9BILA</name>
<feature type="transmembrane region" description="Helical" evidence="5">
    <location>
        <begin position="12"/>
        <end position="35"/>
    </location>
</feature>
<feature type="transmembrane region" description="Helical" evidence="5">
    <location>
        <begin position="42"/>
        <end position="63"/>
    </location>
</feature>
<dbReference type="GO" id="GO:0016020">
    <property type="term" value="C:membrane"/>
    <property type="evidence" value="ECO:0007669"/>
    <property type="project" value="UniProtKB-SubCell"/>
</dbReference>
<accession>A0A914QGQ5</accession>
<dbReference type="InterPro" id="IPR017452">
    <property type="entry name" value="GPCR_Rhodpsn_7TM"/>
</dbReference>
<dbReference type="PANTHER" id="PTHR23017">
    <property type="entry name" value="SERPENTINE RECEPTOR, CLASS X"/>
    <property type="match status" value="1"/>
</dbReference>
<evidence type="ECO:0000256" key="1">
    <source>
        <dbReference type="ARBA" id="ARBA00004370"/>
    </source>
</evidence>
<keyword evidence="4 5" id="KW-0472">Membrane</keyword>
<evidence type="ECO:0000313" key="7">
    <source>
        <dbReference type="Proteomes" id="UP000887578"/>
    </source>
</evidence>
<feature type="domain" description="G-protein coupled receptors family 1 profile" evidence="6">
    <location>
        <begin position="24"/>
        <end position="215"/>
    </location>
</feature>
<dbReference type="SUPFAM" id="SSF81321">
    <property type="entry name" value="Family A G protein-coupled receptor-like"/>
    <property type="match status" value="1"/>
</dbReference>
<dbReference type="Proteomes" id="UP000887578">
    <property type="component" value="Unplaced"/>
</dbReference>
<dbReference type="AlphaFoldDB" id="A0A914QGQ5"/>
<dbReference type="InterPro" id="IPR019430">
    <property type="entry name" value="7TM_GPCR_serpentine_rcpt_Srx"/>
</dbReference>
<dbReference type="WBParaSite" id="PDA_v2.g28678.t1">
    <property type="protein sequence ID" value="PDA_v2.g28678.t1"/>
    <property type="gene ID" value="PDA_v2.g28678"/>
</dbReference>
<evidence type="ECO:0000259" key="6">
    <source>
        <dbReference type="PROSITE" id="PS50262"/>
    </source>
</evidence>
<sequence>MAITFEQYIIAISTTLVCTFGLAFNGIALFLLFRLSDLRNAFGYMCTSHIITNFGVIFCFLFWGVPMTLTQSELSAGNIGKAVAGISILFWEVSIYSHVFVALNRFVAINMPLKYMSVFGKRTAFTFITASWILAIAHVLPFFVDGCGIHYTIDSYLWLYDSSPCSQWIAKWMDFYLSWFWMVFIGFFDIINVIKIVSIWRGLSTVTVTGQRKRRETIFFAQAFSQNILFAVGNYCFHSAIFWVSDTIAIYMLTTFFWGAIHGLDGLILILFNVGMHRKKIVANLNTLFKNNNVQHPWESIPPPQSPQTLGTTFDSVNVMTFNISSNSLN</sequence>
<protein>
    <submittedName>
        <fullName evidence="8">G-protein coupled receptors family 1 profile domain-containing protein</fullName>
    </submittedName>
</protein>
<evidence type="ECO:0000256" key="2">
    <source>
        <dbReference type="ARBA" id="ARBA00022692"/>
    </source>
</evidence>
<organism evidence="7 8">
    <name type="scientific">Panagrolaimus davidi</name>
    <dbReference type="NCBI Taxonomy" id="227884"/>
    <lineage>
        <taxon>Eukaryota</taxon>
        <taxon>Metazoa</taxon>
        <taxon>Ecdysozoa</taxon>
        <taxon>Nematoda</taxon>
        <taxon>Chromadorea</taxon>
        <taxon>Rhabditida</taxon>
        <taxon>Tylenchina</taxon>
        <taxon>Panagrolaimomorpha</taxon>
        <taxon>Panagrolaimoidea</taxon>
        <taxon>Panagrolaimidae</taxon>
        <taxon>Panagrolaimus</taxon>
    </lineage>
</organism>
<keyword evidence="7" id="KW-1185">Reference proteome</keyword>
<dbReference type="PANTHER" id="PTHR23017:SF3">
    <property type="entry name" value="G-PROTEIN COUPLED RECEPTORS FAMILY 1 PROFILE DOMAIN-CONTAINING PROTEIN"/>
    <property type="match status" value="1"/>
</dbReference>
<evidence type="ECO:0000256" key="5">
    <source>
        <dbReference type="SAM" id="Phobius"/>
    </source>
</evidence>
<keyword evidence="3 5" id="KW-1133">Transmembrane helix</keyword>
<feature type="transmembrane region" description="Helical" evidence="5">
    <location>
        <begin position="83"/>
        <end position="103"/>
    </location>
</feature>
<feature type="transmembrane region" description="Helical" evidence="5">
    <location>
        <begin position="124"/>
        <end position="144"/>
    </location>
</feature>
<feature type="transmembrane region" description="Helical" evidence="5">
    <location>
        <begin position="218"/>
        <end position="242"/>
    </location>
</feature>
<dbReference type="Pfam" id="PF10328">
    <property type="entry name" value="7TM_GPCR_Srx"/>
    <property type="match status" value="1"/>
</dbReference>
<dbReference type="Gene3D" id="1.20.1070.10">
    <property type="entry name" value="Rhodopsin 7-helix transmembrane proteins"/>
    <property type="match status" value="1"/>
</dbReference>
<feature type="transmembrane region" description="Helical" evidence="5">
    <location>
        <begin position="248"/>
        <end position="272"/>
    </location>
</feature>
<comment type="subcellular location">
    <subcellularLocation>
        <location evidence="1">Membrane</location>
    </subcellularLocation>
</comment>